<feature type="domain" description="HTH luxR-type" evidence="3">
    <location>
        <begin position="150"/>
        <end position="215"/>
    </location>
</feature>
<dbReference type="SUPFAM" id="SSF52172">
    <property type="entry name" value="CheY-like"/>
    <property type="match status" value="1"/>
</dbReference>
<dbReference type="InterPro" id="IPR039420">
    <property type="entry name" value="WalR-like"/>
</dbReference>
<dbReference type="PROSITE" id="PS50110">
    <property type="entry name" value="RESPONSE_REGULATORY"/>
    <property type="match status" value="1"/>
</dbReference>
<proteinExistence type="predicted"/>
<dbReference type="PROSITE" id="PS00622">
    <property type="entry name" value="HTH_LUXR_1"/>
    <property type="match status" value="1"/>
</dbReference>
<accession>A0ABN3L6W4</accession>
<evidence type="ECO:0000256" key="1">
    <source>
        <dbReference type="ARBA" id="ARBA00023125"/>
    </source>
</evidence>
<dbReference type="CDD" id="cd06170">
    <property type="entry name" value="LuxR_C_like"/>
    <property type="match status" value="1"/>
</dbReference>
<dbReference type="Proteomes" id="UP001501777">
    <property type="component" value="Unassembled WGS sequence"/>
</dbReference>
<evidence type="ECO:0000313" key="5">
    <source>
        <dbReference type="EMBL" id="GAA2477118.1"/>
    </source>
</evidence>
<dbReference type="SMART" id="SM00421">
    <property type="entry name" value="HTH_LUXR"/>
    <property type="match status" value="1"/>
</dbReference>
<dbReference type="InterPro" id="IPR016032">
    <property type="entry name" value="Sig_transdc_resp-reg_C-effctor"/>
</dbReference>
<dbReference type="SUPFAM" id="SSF46894">
    <property type="entry name" value="C-terminal effector domain of the bipartite response regulators"/>
    <property type="match status" value="1"/>
</dbReference>
<name>A0ABN3L6W4_STRLO</name>
<feature type="domain" description="Response regulatory" evidence="4">
    <location>
        <begin position="17"/>
        <end position="135"/>
    </location>
</feature>
<dbReference type="PROSITE" id="PS50043">
    <property type="entry name" value="HTH_LUXR_2"/>
    <property type="match status" value="1"/>
</dbReference>
<keyword evidence="6" id="KW-1185">Reference proteome</keyword>
<dbReference type="Gene3D" id="1.10.10.10">
    <property type="entry name" value="Winged helix-like DNA-binding domain superfamily/Winged helix DNA-binding domain"/>
    <property type="match status" value="1"/>
</dbReference>
<dbReference type="InterPro" id="IPR001789">
    <property type="entry name" value="Sig_transdc_resp-reg_receiver"/>
</dbReference>
<dbReference type="PANTHER" id="PTHR43214">
    <property type="entry name" value="TWO-COMPONENT RESPONSE REGULATOR"/>
    <property type="match status" value="1"/>
</dbReference>
<evidence type="ECO:0000313" key="6">
    <source>
        <dbReference type="Proteomes" id="UP001501777"/>
    </source>
</evidence>
<gene>
    <name evidence="5" type="ORF">GCM10010276_11370</name>
</gene>
<dbReference type="InterPro" id="IPR000792">
    <property type="entry name" value="Tscrpt_reg_LuxR_C"/>
</dbReference>
<protein>
    <submittedName>
        <fullName evidence="5">Response regulator transcription factor</fullName>
    </submittedName>
</protein>
<dbReference type="Pfam" id="PF00196">
    <property type="entry name" value="GerE"/>
    <property type="match status" value="1"/>
</dbReference>
<sequence length="217" mass="23018">MSREQAAAGRAGAMLIRVLLVEETDLVRGALAALLTREEDIEVVAAAPGCGQAVTRALSYRPDVVVIDCDGDAVEDGALGTSQELSERLPECRILLVAGAATPEYLRQALAHPVAGLIGRNSPSNFLTEGVRKVAAGGRFIDPELALLALSSARSPLTPRELEVLRLAADGTPTREIAERLSLSVGTVRNHLNAVSRKTGARNRIDAIRIARQSGWL</sequence>
<comment type="caution">
    <text evidence="5">The sequence shown here is derived from an EMBL/GenBank/DDBJ whole genome shotgun (WGS) entry which is preliminary data.</text>
</comment>
<dbReference type="Gene3D" id="3.40.50.2300">
    <property type="match status" value="1"/>
</dbReference>
<keyword evidence="2" id="KW-0597">Phosphoprotein</keyword>
<evidence type="ECO:0000259" key="3">
    <source>
        <dbReference type="PROSITE" id="PS50043"/>
    </source>
</evidence>
<dbReference type="PRINTS" id="PR00038">
    <property type="entry name" value="HTHLUXR"/>
</dbReference>
<organism evidence="5 6">
    <name type="scientific">Streptomyces longisporus</name>
    <dbReference type="NCBI Taxonomy" id="1948"/>
    <lineage>
        <taxon>Bacteria</taxon>
        <taxon>Bacillati</taxon>
        <taxon>Actinomycetota</taxon>
        <taxon>Actinomycetes</taxon>
        <taxon>Kitasatosporales</taxon>
        <taxon>Streptomycetaceae</taxon>
        <taxon>Streptomyces</taxon>
    </lineage>
</organism>
<evidence type="ECO:0000259" key="4">
    <source>
        <dbReference type="PROSITE" id="PS50110"/>
    </source>
</evidence>
<reference evidence="5 6" key="1">
    <citation type="journal article" date="2019" name="Int. J. Syst. Evol. Microbiol.">
        <title>The Global Catalogue of Microorganisms (GCM) 10K type strain sequencing project: providing services to taxonomists for standard genome sequencing and annotation.</title>
        <authorList>
            <consortium name="The Broad Institute Genomics Platform"/>
            <consortium name="The Broad Institute Genome Sequencing Center for Infectious Disease"/>
            <person name="Wu L."/>
            <person name="Ma J."/>
        </authorList>
    </citation>
    <scope>NUCLEOTIDE SEQUENCE [LARGE SCALE GENOMIC DNA]</scope>
    <source>
        <strain evidence="5 6">JCM 4395</strain>
    </source>
</reference>
<dbReference type="InterPro" id="IPR011006">
    <property type="entry name" value="CheY-like_superfamily"/>
</dbReference>
<dbReference type="EMBL" id="BAAASG010000002">
    <property type="protein sequence ID" value="GAA2477118.1"/>
    <property type="molecule type" value="Genomic_DNA"/>
</dbReference>
<feature type="modified residue" description="4-aspartylphosphate" evidence="2">
    <location>
        <position position="68"/>
    </location>
</feature>
<evidence type="ECO:0000256" key="2">
    <source>
        <dbReference type="PROSITE-ProRule" id="PRU00169"/>
    </source>
</evidence>
<dbReference type="Pfam" id="PF00072">
    <property type="entry name" value="Response_reg"/>
    <property type="match status" value="1"/>
</dbReference>
<keyword evidence="1" id="KW-0238">DNA-binding</keyword>
<dbReference type="PANTHER" id="PTHR43214:SF42">
    <property type="entry name" value="TRANSCRIPTIONAL REGULATORY PROTEIN DESR"/>
    <property type="match status" value="1"/>
</dbReference>
<dbReference type="InterPro" id="IPR036388">
    <property type="entry name" value="WH-like_DNA-bd_sf"/>
</dbReference>